<dbReference type="Gene3D" id="3.40.50.150">
    <property type="entry name" value="Vaccinia Virus protein VP39"/>
    <property type="match status" value="1"/>
</dbReference>
<dbReference type="EMBL" id="UYRT01079355">
    <property type="protein sequence ID" value="VDN20541.1"/>
    <property type="molecule type" value="Genomic_DNA"/>
</dbReference>
<organism evidence="7">
    <name type="scientific">Gongylonema pulchrum</name>
    <dbReference type="NCBI Taxonomy" id="637853"/>
    <lineage>
        <taxon>Eukaryota</taxon>
        <taxon>Metazoa</taxon>
        <taxon>Ecdysozoa</taxon>
        <taxon>Nematoda</taxon>
        <taxon>Chromadorea</taxon>
        <taxon>Rhabditida</taxon>
        <taxon>Spirurina</taxon>
        <taxon>Spiruromorpha</taxon>
        <taxon>Spiruroidea</taxon>
        <taxon>Gongylonematidae</taxon>
        <taxon>Gongylonema</taxon>
    </lineage>
</organism>
<dbReference type="InterPro" id="IPR029063">
    <property type="entry name" value="SAM-dependent_MTases_sf"/>
</dbReference>
<dbReference type="InterPro" id="IPR051419">
    <property type="entry name" value="Lys/N-term_MeTrsfase_sf"/>
</dbReference>
<proteinExistence type="inferred from homology"/>
<dbReference type="Proteomes" id="UP000271098">
    <property type="component" value="Unassembled WGS sequence"/>
</dbReference>
<dbReference type="GO" id="GO:0032259">
    <property type="term" value="P:methylation"/>
    <property type="evidence" value="ECO:0007669"/>
    <property type="project" value="UniProtKB-KW"/>
</dbReference>
<keyword evidence="6" id="KW-1185">Reference proteome</keyword>
<gene>
    <name evidence="5" type="ORF">GPUH_LOCUS12489</name>
</gene>
<dbReference type="PANTHER" id="PTHR12176">
    <property type="entry name" value="SAM-DEPENDENT METHYLTRANSFERASE SUPERFAMILY PROTEIN"/>
    <property type="match status" value="1"/>
</dbReference>
<evidence type="ECO:0000256" key="3">
    <source>
        <dbReference type="ARBA" id="ARBA00022679"/>
    </source>
</evidence>
<name>A0A183DUU8_9BILA</name>
<protein>
    <submittedName>
        <fullName evidence="7">Methyltranfer_dom domain-containing protein</fullName>
    </submittedName>
</protein>
<evidence type="ECO:0000256" key="1">
    <source>
        <dbReference type="ARBA" id="ARBA00008361"/>
    </source>
</evidence>
<evidence type="ECO:0000259" key="4">
    <source>
        <dbReference type="Pfam" id="PF13847"/>
    </source>
</evidence>
<evidence type="ECO:0000313" key="5">
    <source>
        <dbReference type="EMBL" id="VDN20541.1"/>
    </source>
</evidence>
<accession>A0A183DUU8</accession>
<evidence type="ECO:0000313" key="6">
    <source>
        <dbReference type="Proteomes" id="UP000271098"/>
    </source>
</evidence>
<sequence>MPVVPESSASFRDPSFWKQFYKNASDSFEWYGDFNTFGSILIKYLKSTDKILQIGCGNSELAAQLYDNGYRAVSSIDIDQGVIDKQIARNKTLRPELQFSCCSALDLRSPEDSYNVVLDKGTLDALLPSEKEGAAEEVQKMFAEVCRVLTFGGRYIVVSLAQEHVLRVFLSYFLKNVNFMIRIEKISDVSWSFAVPAFLLIATKLRLPIPFPYMELLFWPGSAAVKLMDKEDVISAVVAEQEFSRFCHLCSKKLSEEATITLSGKDGRPRYRITVIDDAEIHQLVSFAVFIVPIGRDNDWIFSTRAGHIALRKQCDKSRLALVSLFRDQTYENMMQVQDELRPYVKKLTPANLKKSQEPSVEYLSLGEVDARKTRACGRSTVNGHWVVEDVRSGDSLYRRLIFLSSPGVIQSEARIISTFEHTFKRKGNRAN</sequence>
<dbReference type="CDD" id="cd02440">
    <property type="entry name" value="AdoMet_MTases"/>
    <property type="match status" value="1"/>
</dbReference>
<reference evidence="5 6" key="2">
    <citation type="submission" date="2018-11" db="EMBL/GenBank/DDBJ databases">
        <authorList>
            <consortium name="Pathogen Informatics"/>
        </authorList>
    </citation>
    <scope>NUCLEOTIDE SEQUENCE [LARGE SCALE GENOMIC DNA]</scope>
</reference>
<reference evidence="7" key="1">
    <citation type="submission" date="2016-06" db="UniProtKB">
        <authorList>
            <consortium name="WormBaseParasite"/>
        </authorList>
    </citation>
    <scope>IDENTIFICATION</scope>
</reference>
<dbReference type="SUPFAM" id="SSF53335">
    <property type="entry name" value="S-adenosyl-L-methionine-dependent methyltransferases"/>
    <property type="match status" value="1"/>
</dbReference>
<dbReference type="AlphaFoldDB" id="A0A183DUU8"/>
<evidence type="ECO:0000256" key="2">
    <source>
        <dbReference type="ARBA" id="ARBA00022603"/>
    </source>
</evidence>
<dbReference type="OrthoDB" id="411785at2759"/>
<dbReference type="GO" id="GO:0008168">
    <property type="term" value="F:methyltransferase activity"/>
    <property type="evidence" value="ECO:0007669"/>
    <property type="project" value="UniProtKB-KW"/>
</dbReference>
<dbReference type="Pfam" id="PF13847">
    <property type="entry name" value="Methyltransf_31"/>
    <property type="match status" value="1"/>
</dbReference>
<comment type="similarity">
    <text evidence="1">Belongs to the methyltransferase superfamily.</text>
</comment>
<dbReference type="WBParaSite" id="GPUH_0001250301-mRNA-1">
    <property type="protein sequence ID" value="GPUH_0001250301-mRNA-1"/>
    <property type="gene ID" value="GPUH_0001250301"/>
</dbReference>
<evidence type="ECO:0000313" key="7">
    <source>
        <dbReference type="WBParaSite" id="GPUH_0001250301-mRNA-1"/>
    </source>
</evidence>
<keyword evidence="3" id="KW-0808">Transferase</keyword>
<keyword evidence="2" id="KW-0489">Methyltransferase</keyword>
<dbReference type="InterPro" id="IPR025714">
    <property type="entry name" value="Methyltranfer_dom"/>
</dbReference>
<feature type="domain" description="Methyltransferase" evidence="4">
    <location>
        <begin position="46"/>
        <end position="161"/>
    </location>
</feature>
<dbReference type="PANTHER" id="PTHR12176:SF59">
    <property type="entry name" value="METHYLTRANSFERASE DOMAIN-CONTAINING PROTEIN-RELATED"/>
    <property type="match status" value="1"/>
</dbReference>